<dbReference type="AlphaFoldDB" id="A0A0B8NDQ2"/>
<evidence type="ECO:0000313" key="4">
    <source>
        <dbReference type="Proteomes" id="UP000037179"/>
    </source>
</evidence>
<keyword evidence="4" id="KW-1185">Reference proteome</keyword>
<dbReference type="KEGG" id="nsr:NS506_04675"/>
<name>A0A0B8NDQ2_9NOCA</name>
<proteinExistence type="predicted"/>
<keyword evidence="1" id="KW-0472">Membrane</keyword>
<keyword evidence="1" id="KW-1133">Transmembrane helix</keyword>
<dbReference type="EMBL" id="BBYQ01000041">
    <property type="protein sequence ID" value="GAP28710.1"/>
    <property type="molecule type" value="Genomic_DNA"/>
</dbReference>
<gene>
    <name evidence="2" type="ORF">NS506_04675</name>
    <name evidence="3" type="ORF">NSK11_contig00041-0021</name>
</gene>
<dbReference type="RefSeq" id="WP_033087992.1">
    <property type="nucleotide sequence ID" value="NZ_AP017900.1"/>
</dbReference>
<keyword evidence="1" id="KW-0812">Transmembrane</keyword>
<evidence type="ECO:0000313" key="2">
    <source>
        <dbReference type="EMBL" id="APA98721.1"/>
    </source>
</evidence>
<feature type="transmembrane region" description="Helical" evidence="1">
    <location>
        <begin position="12"/>
        <end position="36"/>
    </location>
</feature>
<reference evidence="3 4" key="2">
    <citation type="journal article" date="2016" name="Genome Announc.">
        <title>Draft Genome Sequence of Erythromycin- and Oxytetracycline-Sensitive Nocardia seriolae Strain U-1 (NBRC 110359).</title>
        <authorList>
            <person name="Imajoh M."/>
            <person name="Sukeda M."/>
            <person name="Shimizu M."/>
            <person name="Yamane J."/>
            <person name="Ohnishi K."/>
            <person name="Oshima S."/>
        </authorList>
    </citation>
    <scope>NUCLEOTIDE SEQUENCE [LARGE SCALE GENOMIC DNA]</scope>
    <source>
        <strain evidence="3 4">U-1</strain>
    </source>
</reference>
<reference evidence="4" key="1">
    <citation type="submission" date="2015-07" db="EMBL/GenBank/DDBJ databases">
        <title>Nocardia seriolae U-1 whole genome shotgun sequence.</title>
        <authorList>
            <person name="Imajoh M."/>
            <person name="Fukumoto Y."/>
            <person name="Sukeda M."/>
            <person name="Yamane J."/>
            <person name="Yamasaki K."/>
            <person name="Shimizu M."/>
            <person name="Ohnishi K."/>
            <person name="Oshima S."/>
        </authorList>
    </citation>
    <scope>NUCLEOTIDE SEQUENCE [LARGE SCALE GENOMIC DNA]</scope>
    <source>
        <strain evidence="4">U-1</strain>
    </source>
</reference>
<protein>
    <submittedName>
        <fullName evidence="3">Uncharacterized protein</fullName>
    </submittedName>
</protein>
<dbReference type="Proteomes" id="UP000180166">
    <property type="component" value="Chromosome"/>
</dbReference>
<dbReference type="OrthoDB" id="9930053at2"/>
<evidence type="ECO:0000313" key="3">
    <source>
        <dbReference type="EMBL" id="GAP28710.1"/>
    </source>
</evidence>
<evidence type="ECO:0000256" key="1">
    <source>
        <dbReference type="SAM" id="Phobius"/>
    </source>
</evidence>
<sequence>MDLPAPPHIVATLALILGAGMVIAVPAAAEYLSLWARMYGPMLVYLAFVEYLAVALGLVRWGVGQLRP</sequence>
<feature type="transmembrane region" description="Helical" evidence="1">
    <location>
        <begin position="42"/>
        <end position="63"/>
    </location>
</feature>
<dbReference type="GeneID" id="93374772"/>
<dbReference type="Proteomes" id="UP000037179">
    <property type="component" value="Unassembled WGS sequence"/>
</dbReference>
<organism evidence="3 4">
    <name type="scientific">Nocardia seriolae</name>
    <dbReference type="NCBI Taxonomy" id="37332"/>
    <lineage>
        <taxon>Bacteria</taxon>
        <taxon>Bacillati</taxon>
        <taxon>Actinomycetota</taxon>
        <taxon>Actinomycetes</taxon>
        <taxon>Mycobacteriales</taxon>
        <taxon>Nocardiaceae</taxon>
        <taxon>Nocardia</taxon>
    </lineage>
</organism>
<dbReference type="EMBL" id="CP017839">
    <property type="protein sequence ID" value="APA98721.1"/>
    <property type="molecule type" value="Genomic_DNA"/>
</dbReference>
<accession>A0A0B8NDQ2</accession>
<reference evidence="2 5" key="3">
    <citation type="submission" date="2016-10" db="EMBL/GenBank/DDBJ databases">
        <title>Genome sequence of Nocardia seriolae strain EM150506, isolated from Anguila japonica.</title>
        <authorList>
            <person name="Han H.-J."/>
        </authorList>
    </citation>
    <scope>NUCLEOTIDE SEQUENCE [LARGE SCALE GENOMIC DNA]</scope>
    <source>
        <strain evidence="2 5">EM150506</strain>
    </source>
</reference>
<evidence type="ECO:0000313" key="5">
    <source>
        <dbReference type="Proteomes" id="UP000180166"/>
    </source>
</evidence>